<evidence type="ECO:0000313" key="10">
    <source>
        <dbReference type="Proteomes" id="UP001189624"/>
    </source>
</evidence>
<keyword evidence="6" id="KW-1133">Transmembrane helix</keyword>
<dbReference type="InterPro" id="IPR046342">
    <property type="entry name" value="CBS_dom_sf"/>
</dbReference>
<dbReference type="Gene3D" id="3.10.580.10">
    <property type="entry name" value="CBS-domain"/>
    <property type="match status" value="2"/>
</dbReference>
<dbReference type="EMBL" id="OY731400">
    <property type="protein sequence ID" value="CAJ1937735.1"/>
    <property type="molecule type" value="Genomic_DNA"/>
</dbReference>
<dbReference type="SUPFAM" id="SSF54277">
    <property type="entry name" value="CAD &amp; PB1 domains"/>
    <property type="match status" value="1"/>
</dbReference>
<evidence type="ECO:0000256" key="2">
    <source>
        <dbReference type="ARBA" id="ARBA00022737"/>
    </source>
</evidence>
<organism evidence="9 10">
    <name type="scientific">Sphenostylis stenocarpa</name>
    <dbReference type="NCBI Taxonomy" id="92480"/>
    <lineage>
        <taxon>Eukaryota</taxon>
        <taxon>Viridiplantae</taxon>
        <taxon>Streptophyta</taxon>
        <taxon>Embryophyta</taxon>
        <taxon>Tracheophyta</taxon>
        <taxon>Spermatophyta</taxon>
        <taxon>Magnoliopsida</taxon>
        <taxon>eudicotyledons</taxon>
        <taxon>Gunneridae</taxon>
        <taxon>Pentapetalae</taxon>
        <taxon>rosids</taxon>
        <taxon>fabids</taxon>
        <taxon>Fabales</taxon>
        <taxon>Fabaceae</taxon>
        <taxon>Papilionoideae</taxon>
        <taxon>50 kb inversion clade</taxon>
        <taxon>NPAAA clade</taxon>
        <taxon>indigoferoid/millettioid clade</taxon>
        <taxon>Phaseoleae</taxon>
        <taxon>Sphenostylis</taxon>
    </lineage>
</organism>
<dbReference type="Pfam" id="PF00564">
    <property type="entry name" value="PB1"/>
    <property type="match status" value="1"/>
</dbReference>
<proteinExistence type="predicted"/>
<evidence type="ECO:0000256" key="3">
    <source>
        <dbReference type="ARBA" id="ARBA00023122"/>
    </source>
</evidence>
<feature type="domain" description="CBS" evidence="7">
    <location>
        <begin position="200"/>
        <end position="257"/>
    </location>
</feature>
<reference evidence="9" key="1">
    <citation type="submission" date="2023-10" db="EMBL/GenBank/DDBJ databases">
        <authorList>
            <person name="Domelevo Entfellner J.-B."/>
        </authorList>
    </citation>
    <scope>NUCLEOTIDE SEQUENCE</scope>
</reference>
<comment type="subunit">
    <text evidence="1">Homodimers and heterodimers.</text>
</comment>
<dbReference type="InterPro" id="IPR053793">
    <property type="entry name" value="PB1-like"/>
</dbReference>
<evidence type="ECO:0000259" key="8">
    <source>
        <dbReference type="PROSITE" id="PS51745"/>
    </source>
</evidence>
<feature type="compositionally biased region" description="Pro residues" evidence="5">
    <location>
        <begin position="10"/>
        <end position="19"/>
    </location>
</feature>
<dbReference type="Proteomes" id="UP001189624">
    <property type="component" value="Chromosome 3"/>
</dbReference>
<evidence type="ECO:0000256" key="5">
    <source>
        <dbReference type="SAM" id="MobiDB-lite"/>
    </source>
</evidence>
<dbReference type="InterPro" id="IPR000644">
    <property type="entry name" value="CBS_dom"/>
</dbReference>
<feature type="region of interest" description="Disordered" evidence="5">
    <location>
        <begin position="1"/>
        <end position="24"/>
    </location>
</feature>
<keyword evidence="3 4" id="KW-0129">CBS domain</keyword>
<evidence type="ECO:0000256" key="1">
    <source>
        <dbReference type="ARBA" id="ARBA00011726"/>
    </source>
</evidence>
<evidence type="ECO:0000259" key="7">
    <source>
        <dbReference type="PROSITE" id="PS51371"/>
    </source>
</evidence>
<dbReference type="PROSITE" id="PS51371">
    <property type="entry name" value="CBS"/>
    <property type="match status" value="4"/>
</dbReference>
<dbReference type="Pfam" id="PF00571">
    <property type="entry name" value="CBS"/>
    <property type="match status" value="4"/>
</dbReference>
<protein>
    <submittedName>
        <fullName evidence="9">Uncharacterized protein</fullName>
    </submittedName>
</protein>
<dbReference type="CDD" id="cd17781">
    <property type="entry name" value="CBS_pair_MUG70_1"/>
    <property type="match status" value="1"/>
</dbReference>
<evidence type="ECO:0000313" key="9">
    <source>
        <dbReference type="EMBL" id="CAJ1937735.1"/>
    </source>
</evidence>
<dbReference type="SMART" id="SM00666">
    <property type="entry name" value="PB1"/>
    <property type="match status" value="1"/>
</dbReference>
<keyword evidence="6" id="KW-0812">Transmembrane</keyword>
<dbReference type="AlphaFoldDB" id="A0AA86SF51"/>
<gene>
    <name evidence="9" type="ORF">AYBTSS11_LOCUS8187</name>
</gene>
<dbReference type="InterPro" id="IPR000270">
    <property type="entry name" value="PB1_dom"/>
</dbReference>
<dbReference type="PANTHER" id="PTHR13780">
    <property type="entry name" value="AMP-ACTIVATED PROTEIN KINASE, GAMMA REGULATORY SUBUNIT"/>
    <property type="match status" value="1"/>
</dbReference>
<feature type="domain" description="CBS" evidence="7">
    <location>
        <begin position="32"/>
        <end position="90"/>
    </location>
</feature>
<dbReference type="CDD" id="cd17782">
    <property type="entry name" value="CBS_pair_MUG70_2"/>
    <property type="match status" value="1"/>
</dbReference>
<keyword evidence="10" id="KW-1185">Reference proteome</keyword>
<dbReference type="SUPFAM" id="SSF54631">
    <property type="entry name" value="CBS-domain pair"/>
    <property type="match status" value="2"/>
</dbReference>
<evidence type="ECO:0000256" key="4">
    <source>
        <dbReference type="PROSITE-ProRule" id="PRU00703"/>
    </source>
</evidence>
<evidence type="ECO:0000256" key="6">
    <source>
        <dbReference type="SAM" id="Phobius"/>
    </source>
</evidence>
<feature type="transmembrane region" description="Helical" evidence="6">
    <location>
        <begin position="481"/>
        <end position="504"/>
    </location>
</feature>
<dbReference type="InterPro" id="IPR050511">
    <property type="entry name" value="AMPK_gamma/SDS23_families"/>
</dbReference>
<dbReference type="SMART" id="SM00116">
    <property type="entry name" value="CBS"/>
    <property type="match status" value="4"/>
</dbReference>
<dbReference type="Gramene" id="rna-AYBTSS11_LOCUS8187">
    <property type="protein sequence ID" value="CAJ1937735.1"/>
    <property type="gene ID" value="gene-AYBTSS11_LOCUS8187"/>
</dbReference>
<sequence length="509" mass="54645">MDNGSLSEPPSKPSSPPPQEFDGGERTVKKLRLSKALTISEGTTVSEACRRMAARRVDSVLLTDSNALLSGIMTDKDIATRVIAEGLRPEQTMVSKVMTRSPIFVTSDTLALEALQKMVQGKFRHLPVVENGEVIAILDITRCLYDAITRMEKAAEQGSAIAAAVEGVERHGGSNGSVSALVETLRERMFKPSLSTLIGENTKVAIASPADPVYVAARKMQELRVNSAVVVSLSGTKIQGIFTSKDILMRVVAQNLSPQLTLVEKVMTPHPDCASVDTTILDALHMMHDGKFLHLPVVDKGGYIVACMDVLQITHAAISMVESSSGAVNDVANTIMQKFWDSALNLEPPEDSDTRSEISGADTTKSAFQSVGGGHSFAFKLEDLCGRVHRFNCGTEHLDELVSTVMQRVDVKDGERPTILYEDDEGDKVVLANDSDLVTAVSYARSAGLKALKLHLDCGNSSTKATTPKSCTATTIQKTSVLSLSSITFASAIVIASVGMVVYLKHSKH</sequence>
<feature type="domain" description="CBS" evidence="7">
    <location>
        <begin position="98"/>
        <end position="156"/>
    </location>
</feature>
<keyword evidence="2" id="KW-0677">Repeat</keyword>
<accession>A0AA86SF51</accession>
<keyword evidence="6" id="KW-0472">Membrane</keyword>
<feature type="domain" description="PB1" evidence="8">
    <location>
        <begin position="374"/>
        <end position="459"/>
    </location>
</feature>
<feature type="domain" description="CBS" evidence="7">
    <location>
        <begin position="267"/>
        <end position="323"/>
    </location>
</feature>
<name>A0AA86SF51_9FABA</name>
<dbReference type="PROSITE" id="PS51745">
    <property type="entry name" value="PB1"/>
    <property type="match status" value="1"/>
</dbReference>
<dbReference type="PANTHER" id="PTHR13780:SF125">
    <property type="entry name" value="MEIOTICALLY UP-REGULATED GENE 70 PROTEIN"/>
    <property type="match status" value="1"/>
</dbReference>